<dbReference type="RefSeq" id="WP_210117493.1">
    <property type="nucleotide sequence ID" value="NZ_CP054257.1"/>
</dbReference>
<dbReference type="Proteomes" id="UP000671995">
    <property type="component" value="Chromosome"/>
</dbReference>
<dbReference type="EMBL" id="CP054257">
    <property type="protein sequence ID" value="QTQ12781.1"/>
    <property type="molecule type" value="Genomic_DNA"/>
</dbReference>
<gene>
    <name evidence="2" type="ORF">HRI96_11585</name>
</gene>
<sequence>MAKENIEGKAQAAAPVPISPDDKNKEKKAQTSSSEQIPTDSNSKDTKPKSNPFKGKPGDTNTTYDNNGKPKQTRKYGDDGYPDIDIDYDHNHGQGQPHQYKWTRPEDGSPPTADNRQPGAPIE</sequence>
<evidence type="ECO:0000313" key="3">
    <source>
        <dbReference type="Proteomes" id="UP000671995"/>
    </source>
</evidence>
<feature type="compositionally biased region" description="Polar residues" evidence="1">
    <location>
        <begin position="30"/>
        <end position="41"/>
    </location>
</feature>
<proteinExistence type="predicted"/>
<evidence type="ECO:0000256" key="1">
    <source>
        <dbReference type="SAM" id="MobiDB-lite"/>
    </source>
</evidence>
<feature type="region of interest" description="Disordered" evidence="1">
    <location>
        <begin position="1"/>
        <end position="123"/>
    </location>
</feature>
<protein>
    <submittedName>
        <fullName evidence="2">Uncharacterized protein</fullName>
    </submittedName>
</protein>
<name>A0A975ID87_9SPIR</name>
<feature type="compositionally biased region" description="Basic and acidic residues" evidence="1">
    <location>
        <begin position="20"/>
        <end position="29"/>
    </location>
</feature>
<accession>A0A975ID87</accession>
<organism evidence="2 3">
    <name type="scientific">Treponema parvum</name>
    <dbReference type="NCBI Taxonomy" id="138851"/>
    <lineage>
        <taxon>Bacteria</taxon>
        <taxon>Pseudomonadati</taxon>
        <taxon>Spirochaetota</taxon>
        <taxon>Spirochaetia</taxon>
        <taxon>Spirochaetales</taxon>
        <taxon>Treponemataceae</taxon>
        <taxon>Treponema</taxon>
    </lineage>
</organism>
<feature type="compositionally biased region" description="Polar residues" evidence="1">
    <location>
        <begin position="59"/>
        <end position="70"/>
    </location>
</feature>
<evidence type="ECO:0000313" key="2">
    <source>
        <dbReference type="EMBL" id="QTQ12781.1"/>
    </source>
</evidence>
<reference evidence="2" key="1">
    <citation type="submission" date="2020-05" db="EMBL/GenBank/DDBJ databases">
        <authorList>
            <person name="Zeng H."/>
            <person name="Chan Y.K."/>
            <person name="Watt R.M."/>
        </authorList>
    </citation>
    <scope>NUCLEOTIDE SEQUENCE</scope>
    <source>
        <strain evidence="2">ATCC 700773</strain>
    </source>
</reference>
<reference evidence="2" key="2">
    <citation type="journal article" date="2021" name="Microbiol. Resour. Announc.">
        <title>Complete Genome Sequences of Three Human Oral Treponema parvum Isolates.</title>
        <authorList>
            <person name="Zeng H."/>
            <person name="Watt R.M."/>
        </authorList>
    </citation>
    <scope>NUCLEOTIDE SEQUENCE</scope>
    <source>
        <strain evidence="2">ATCC 700773</strain>
    </source>
</reference>
<dbReference type="AlphaFoldDB" id="A0A975ID87"/>